<accession>A0A135YZ69</accession>
<dbReference type="STRING" id="1261.HMPREF3195_00069"/>
<dbReference type="Proteomes" id="UP000070326">
    <property type="component" value="Unassembled WGS sequence"/>
</dbReference>
<dbReference type="AlphaFoldDB" id="A0A135YZ69"/>
<evidence type="ECO:0000313" key="1">
    <source>
        <dbReference type="EMBL" id="KXI14698.1"/>
    </source>
</evidence>
<comment type="caution">
    <text evidence="1">The sequence shown here is derived from an EMBL/GenBank/DDBJ whole genome shotgun (WGS) entry which is preliminary data.</text>
</comment>
<dbReference type="PATRIC" id="fig|1261.5.peg.71"/>
<sequence>MKEKNIIPPDWVRKKDVIRHYPFGEKEGAKLFERAFKEATEHGDKIPIQCIFEYGTMRGISKRAVDYYLHYAEQLDDSMARKSVPPFNANEWSKYV</sequence>
<protein>
    <submittedName>
        <fullName evidence="1">Uncharacterized protein</fullName>
    </submittedName>
</protein>
<proteinExistence type="predicted"/>
<gene>
    <name evidence="1" type="ORF">HMPREF3195_00069</name>
</gene>
<dbReference type="RefSeq" id="WP_061101519.1">
    <property type="nucleotide sequence ID" value="NZ_KQ961783.1"/>
</dbReference>
<dbReference type="EMBL" id="LSQZ01000002">
    <property type="protein sequence ID" value="KXI14698.1"/>
    <property type="molecule type" value="Genomic_DNA"/>
</dbReference>
<reference evidence="1 2" key="1">
    <citation type="submission" date="2016-02" db="EMBL/GenBank/DDBJ databases">
        <authorList>
            <person name="Wen L."/>
            <person name="He K."/>
            <person name="Yang H."/>
        </authorList>
    </citation>
    <scope>NUCLEOTIDE SEQUENCE [LARGE SCALE GENOMIC DNA]</scope>
    <source>
        <strain evidence="1 2">MJR8628A</strain>
    </source>
</reference>
<organism evidence="1 2">
    <name type="scientific">Peptostreptococcus anaerobius</name>
    <dbReference type="NCBI Taxonomy" id="1261"/>
    <lineage>
        <taxon>Bacteria</taxon>
        <taxon>Bacillati</taxon>
        <taxon>Bacillota</taxon>
        <taxon>Clostridia</taxon>
        <taxon>Peptostreptococcales</taxon>
        <taxon>Peptostreptococcaceae</taxon>
        <taxon>Peptostreptococcus</taxon>
    </lineage>
</organism>
<name>A0A135YZ69_9FIRM</name>
<evidence type="ECO:0000313" key="2">
    <source>
        <dbReference type="Proteomes" id="UP000070326"/>
    </source>
</evidence>